<dbReference type="SUPFAM" id="SSF51735">
    <property type="entry name" value="NAD(P)-binding Rossmann-fold domains"/>
    <property type="match status" value="1"/>
</dbReference>
<sequence length="291" mass="30397">MTNELAGKVAVITGGASGIGREMVDLFLAEGAQVVVGDIDTKTGTQLESELGQDFRFIRTDVTVPADVEALIGHAAAEFGHVDVMVNNAGAVGEPSGLLDLDAEGFSRTLDLLLRSVLLGHKYAGRQMKEQGTGGSIVSISSVAGISGGYAAPSYDAAKSAIIQVARTSTSELAQYKIRSNVIMPGLTRTPIMARGTALDPKYYPEFVEALKVPFAEFHPLGRGGTTLDIANMALFFASDRAEFITGQHIAVDGGLSSVFTHDLGGVVGQAFEIMGITDVDPSFGSAAKSR</sequence>
<evidence type="ECO:0000313" key="3">
    <source>
        <dbReference type="Proteomes" id="UP000256709"/>
    </source>
</evidence>
<dbReference type="InterPro" id="IPR002347">
    <property type="entry name" value="SDR_fam"/>
</dbReference>
<dbReference type="PRINTS" id="PR00081">
    <property type="entry name" value="GDHRDH"/>
</dbReference>
<dbReference type="AlphaFoldDB" id="A0A3E0VAB7"/>
<gene>
    <name evidence="2" type="ORF">B7R21_19195</name>
</gene>
<proteinExistence type="predicted"/>
<accession>A0A3E0VAB7</accession>
<dbReference type="EMBL" id="NBXA01000070">
    <property type="protein sequence ID" value="RFA06641.1"/>
    <property type="molecule type" value="Genomic_DNA"/>
</dbReference>
<evidence type="ECO:0008006" key="4">
    <source>
        <dbReference type="Google" id="ProtNLM"/>
    </source>
</evidence>
<organism evidence="2 3">
    <name type="scientific">Subtercola boreus</name>
    <dbReference type="NCBI Taxonomy" id="120213"/>
    <lineage>
        <taxon>Bacteria</taxon>
        <taxon>Bacillati</taxon>
        <taxon>Actinomycetota</taxon>
        <taxon>Actinomycetes</taxon>
        <taxon>Micrococcales</taxon>
        <taxon>Microbacteriaceae</taxon>
        <taxon>Subtercola</taxon>
    </lineage>
</organism>
<reference evidence="2 3" key="1">
    <citation type="submission" date="2017-04" db="EMBL/GenBank/DDBJ databases">
        <title>Comparative genome analysis of Subtercola boreus.</title>
        <authorList>
            <person name="Cho Y.-J."/>
            <person name="Cho A."/>
            <person name="Kim O.-S."/>
            <person name="Lee J.-I."/>
        </authorList>
    </citation>
    <scope>NUCLEOTIDE SEQUENCE [LARGE SCALE GENOMIC DNA]</scope>
    <source>
        <strain evidence="2 3">P27444</strain>
    </source>
</reference>
<dbReference type="PRINTS" id="PR00080">
    <property type="entry name" value="SDRFAMILY"/>
</dbReference>
<dbReference type="Pfam" id="PF13561">
    <property type="entry name" value="adh_short_C2"/>
    <property type="match status" value="1"/>
</dbReference>
<dbReference type="Gene3D" id="3.40.50.720">
    <property type="entry name" value="NAD(P)-binding Rossmann-like Domain"/>
    <property type="match status" value="1"/>
</dbReference>
<evidence type="ECO:0000313" key="2">
    <source>
        <dbReference type="EMBL" id="RFA06641.1"/>
    </source>
</evidence>
<dbReference type="FunFam" id="3.40.50.720:FF:000084">
    <property type="entry name" value="Short-chain dehydrogenase reductase"/>
    <property type="match status" value="1"/>
</dbReference>
<dbReference type="OrthoDB" id="286404at2"/>
<dbReference type="Proteomes" id="UP000256709">
    <property type="component" value="Unassembled WGS sequence"/>
</dbReference>
<dbReference type="RefSeq" id="WP_116284864.1">
    <property type="nucleotide sequence ID" value="NZ_NBXA01000070.1"/>
</dbReference>
<keyword evidence="1" id="KW-0560">Oxidoreductase</keyword>
<evidence type="ECO:0000256" key="1">
    <source>
        <dbReference type="ARBA" id="ARBA00023002"/>
    </source>
</evidence>
<name>A0A3E0VAB7_9MICO</name>
<dbReference type="InterPro" id="IPR036291">
    <property type="entry name" value="NAD(P)-bd_dom_sf"/>
</dbReference>
<comment type="caution">
    <text evidence="2">The sequence shown here is derived from an EMBL/GenBank/DDBJ whole genome shotgun (WGS) entry which is preliminary data.</text>
</comment>
<dbReference type="PANTHER" id="PTHR42820:SF1">
    <property type="entry name" value="SHORT-CHAIN DEHYDROGENASE_REDUCTASE FAMILY PROTEIN"/>
    <property type="match status" value="1"/>
</dbReference>
<dbReference type="PANTHER" id="PTHR42820">
    <property type="entry name" value="SHORT-CHAIN DEHYDROGENASE REDUCTASE"/>
    <property type="match status" value="1"/>
</dbReference>
<protein>
    <recommendedName>
        <fullName evidence="4">Short-chain dehydrogenase</fullName>
    </recommendedName>
</protein>
<dbReference type="GO" id="GO:0016491">
    <property type="term" value="F:oxidoreductase activity"/>
    <property type="evidence" value="ECO:0007669"/>
    <property type="project" value="UniProtKB-KW"/>
</dbReference>